<dbReference type="AlphaFoldDB" id="A0A8C5RB69"/>
<keyword evidence="5" id="KW-0963">Cytoplasm</keyword>
<evidence type="ECO:0000256" key="11">
    <source>
        <dbReference type="SAM" id="MobiDB-lite"/>
    </source>
</evidence>
<feature type="compositionally biased region" description="Gly residues" evidence="11">
    <location>
        <begin position="103"/>
        <end position="113"/>
    </location>
</feature>
<keyword evidence="7" id="KW-0472">Membrane</keyword>
<accession>A0A8C5RB69</accession>
<dbReference type="Proteomes" id="UP000694406">
    <property type="component" value="Unplaced"/>
</dbReference>
<sequence length="267" mass="28213">GAAPSQDIPPSRILAPLNPPAPGSPPAEGLQCPEPARVGSSRSGEPRGGWGLNHRGGRCSSACQLQSFGASPPPSTSGSGRVEEPGRASFSHAEETSRVGLLGALGGGGGTAEGEGTVPGPPGVFFNHPNWSPHHLKVSPGSKPPRTPHARLPSTLRASGISAWTREPKRPPASPWHPPGRKLEATLTMSDFWHKLGCCVVEKAQPQQRKRRRIDRSMIGEPMNFVHLTHIGSGDMVNEGLPAVSGAVQEMRSKCGRERPWSNSHIL</sequence>
<evidence type="ECO:0000313" key="13">
    <source>
        <dbReference type="Ensembl" id="ENSLLTP00000000863.1"/>
    </source>
</evidence>
<feature type="compositionally biased region" description="Basic and acidic residues" evidence="11">
    <location>
        <begin position="81"/>
        <end position="97"/>
    </location>
</feature>
<keyword evidence="10" id="KW-0449">Lipoprotein</keyword>
<dbReference type="Gene3D" id="3.90.810.10">
    <property type="entry name" value="CRIB domain"/>
    <property type="match status" value="1"/>
</dbReference>
<keyword evidence="6" id="KW-0133">Cell shape</keyword>
<name>A0A8C5RB69_LATLA</name>
<evidence type="ECO:0000313" key="14">
    <source>
        <dbReference type="Proteomes" id="UP000694406"/>
    </source>
</evidence>
<evidence type="ECO:0000256" key="10">
    <source>
        <dbReference type="ARBA" id="ARBA00023288"/>
    </source>
</evidence>
<evidence type="ECO:0000256" key="5">
    <source>
        <dbReference type="ARBA" id="ARBA00022490"/>
    </source>
</evidence>
<feature type="domain" description="CRIB" evidence="12">
    <location>
        <begin position="219"/>
        <end position="232"/>
    </location>
</feature>
<dbReference type="GO" id="GO:0008360">
    <property type="term" value="P:regulation of cell shape"/>
    <property type="evidence" value="ECO:0007669"/>
    <property type="project" value="UniProtKB-KW"/>
</dbReference>
<evidence type="ECO:0000256" key="8">
    <source>
        <dbReference type="ARBA" id="ARBA00023139"/>
    </source>
</evidence>
<dbReference type="GO" id="GO:0005856">
    <property type="term" value="C:cytoskeleton"/>
    <property type="evidence" value="ECO:0007669"/>
    <property type="project" value="UniProtKB-SubCell"/>
</dbReference>
<dbReference type="InterPro" id="IPR000095">
    <property type="entry name" value="CRIB_dom"/>
</dbReference>
<feature type="region of interest" description="Disordered" evidence="11">
    <location>
        <begin position="1"/>
        <end position="153"/>
    </location>
</feature>
<dbReference type="GeneTree" id="ENSGT00940000160112"/>
<evidence type="ECO:0000259" key="12">
    <source>
        <dbReference type="PROSITE" id="PS50108"/>
    </source>
</evidence>
<evidence type="ECO:0000256" key="7">
    <source>
        <dbReference type="ARBA" id="ARBA00023136"/>
    </source>
</evidence>
<keyword evidence="14" id="KW-1185">Reference proteome</keyword>
<proteinExistence type="inferred from homology"/>
<dbReference type="GO" id="GO:0005886">
    <property type="term" value="C:plasma membrane"/>
    <property type="evidence" value="ECO:0007669"/>
    <property type="project" value="UniProtKB-SubCell"/>
</dbReference>
<evidence type="ECO:0000256" key="3">
    <source>
        <dbReference type="ARBA" id="ARBA00005720"/>
    </source>
</evidence>
<evidence type="ECO:0000256" key="9">
    <source>
        <dbReference type="ARBA" id="ARBA00023212"/>
    </source>
</evidence>
<keyword evidence="4" id="KW-1003">Cell membrane</keyword>
<comment type="similarity">
    <text evidence="3">Belongs to the CDC42SE/SPEC family.</text>
</comment>
<dbReference type="PANTHER" id="PTHR13502:SF3">
    <property type="entry name" value="CDC42 SMALL EFFECTOR PROTEIN 1"/>
    <property type="match status" value="1"/>
</dbReference>
<dbReference type="Ensembl" id="ENSLLTT00000000892.1">
    <property type="protein sequence ID" value="ENSLLTP00000000863.1"/>
    <property type="gene ID" value="ENSLLTG00000000665.1"/>
</dbReference>
<dbReference type="PROSITE" id="PS50108">
    <property type="entry name" value="CRIB"/>
    <property type="match status" value="1"/>
</dbReference>
<protein>
    <recommendedName>
        <fullName evidence="12">CRIB domain-containing protein</fullName>
    </recommendedName>
</protein>
<comment type="subcellular location">
    <subcellularLocation>
        <location evidence="1">Cell membrane</location>
        <topology evidence="1">Lipid-anchor</topology>
    </subcellularLocation>
    <subcellularLocation>
        <location evidence="2">Cytoplasm</location>
        <location evidence="2">Cytoskeleton</location>
    </subcellularLocation>
</comment>
<reference evidence="13" key="1">
    <citation type="submission" date="2025-08" db="UniProtKB">
        <authorList>
            <consortium name="Ensembl"/>
        </authorList>
    </citation>
    <scope>IDENTIFICATION</scope>
</reference>
<evidence type="ECO:0000256" key="1">
    <source>
        <dbReference type="ARBA" id="ARBA00004193"/>
    </source>
</evidence>
<organism evidence="13 14">
    <name type="scientific">Laticauda laticaudata</name>
    <name type="common">Blue-ringed sea krait</name>
    <name type="synonym">Blue-lipped sea krait</name>
    <dbReference type="NCBI Taxonomy" id="8630"/>
    <lineage>
        <taxon>Eukaryota</taxon>
        <taxon>Metazoa</taxon>
        <taxon>Chordata</taxon>
        <taxon>Craniata</taxon>
        <taxon>Vertebrata</taxon>
        <taxon>Euteleostomi</taxon>
        <taxon>Lepidosauria</taxon>
        <taxon>Squamata</taxon>
        <taxon>Bifurcata</taxon>
        <taxon>Unidentata</taxon>
        <taxon>Episquamata</taxon>
        <taxon>Toxicofera</taxon>
        <taxon>Serpentes</taxon>
        <taxon>Colubroidea</taxon>
        <taxon>Elapidae</taxon>
        <taxon>Laticaudinae</taxon>
        <taxon>Laticauda</taxon>
    </lineage>
</organism>
<dbReference type="InterPro" id="IPR039056">
    <property type="entry name" value="SPEC"/>
</dbReference>
<dbReference type="PANTHER" id="PTHR13502">
    <property type="entry name" value="CDC42 SMALL EFFECTOR PROTEIN HOMOLOG"/>
    <property type="match status" value="1"/>
</dbReference>
<keyword evidence="9" id="KW-0206">Cytoskeleton</keyword>
<evidence type="ECO:0000256" key="4">
    <source>
        <dbReference type="ARBA" id="ARBA00022475"/>
    </source>
</evidence>
<dbReference type="InterPro" id="IPR036936">
    <property type="entry name" value="CRIB_dom_sf"/>
</dbReference>
<dbReference type="GO" id="GO:0035023">
    <property type="term" value="P:regulation of Rho protein signal transduction"/>
    <property type="evidence" value="ECO:0007669"/>
    <property type="project" value="InterPro"/>
</dbReference>
<dbReference type="GO" id="GO:0031267">
    <property type="term" value="F:small GTPase binding"/>
    <property type="evidence" value="ECO:0007669"/>
    <property type="project" value="InterPro"/>
</dbReference>
<evidence type="ECO:0000256" key="2">
    <source>
        <dbReference type="ARBA" id="ARBA00004245"/>
    </source>
</evidence>
<evidence type="ECO:0000256" key="6">
    <source>
        <dbReference type="ARBA" id="ARBA00022960"/>
    </source>
</evidence>
<keyword evidence="8" id="KW-0564">Palmitate</keyword>
<reference evidence="13" key="2">
    <citation type="submission" date="2025-09" db="UniProtKB">
        <authorList>
            <consortium name="Ensembl"/>
        </authorList>
    </citation>
    <scope>IDENTIFICATION</scope>
</reference>